<dbReference type="GO" id="GO:0016020">
    <property type="term" value="C:membrane"/>
    <property type="evidence" value="ECO:0007669"/>
    <property type="project" value="UniProtKB-SubCell"/>
</dbReference>
<dbReference type="GO" id="GO:0022857">
    <property type="term" value="F:transmembrane transporter activity"/>
    <property type="evidence" value="ECO:0007669"/>
    <property type="project" value="InterPro"/>
</dbReference>
<organism evidence="7 8">
    <name type="scientific">Crocodylus porosus</name>
    <name type="common">Saltwater crocodile</name>
    <name type="synonym">Estuarine crocodile</name>
    <dbReference type="NCBI Taxonomy" id="8502"/>
    <lineage>
        <taxon>Eukaryota</taxon>
        <taxon>Metazoa</taxon>
        <taxon>Chordata</taxon>
        <taxon>Craniata</taxon>
        <taxon>Vertebrata</taxon>
        <taxon>Euteleostomi</taxon>
        <taxon>Archelosauria</taxon>
        <taxon>Archosauria</taxon>
        <taxon>Crocodylia</taxon>
        <taxon>Longirostres</taxon>
        <taxon>Crocodylidae</taxon>
        <taxon>Crocodylus</taxon>
    </lineage>
</organism>
<proteinExistence type="predicted"/>
<feature type="transmembrane region" description="Helical" evidence="5">
    <location>
        <begin position="255"/>
        <end position="276"/>
    </location>
</feature>
<keyword evidence="8" id="KW-1185">Reference proteome</keyword>
<dbReference type="InterPro" id="IPR020846">
    <property type="entry name" value="MFS_dom"/>
</dbReference>
<reference evidence="7" key="1">
    <citation type="submission" date="2025-08" db="UniProtKB">
        <authorList>
            <consortium name="Ensembl"/>
        </authorList>
    </citation>
    <scope>IDENTIFICATION</scope>
</reference>
<feature type="domain" description="Major facilitator superfamily (MFS) profile" evidence="6">
    <location>
        <begin position="34"/>
        <end position="449"/>
    </location>
</feature>
<feature type="transmembrane region" description="Helical" evidence="5">
    <location>
        <begin position="199"/>
        <end position="221"/>
    </location>
</feature>
<feature type="transmembrane region" description="Helical" evidence="5">
    <location>
        <begin position="464"/>
        <end position="483"/>
    </location>
</feature>
<dbReference type="AlphaFoldDB" id="A0A7M4F0Z8"/>
<gene>
    <name evidence="7" type="primary">SLC49A3</name>
</gene>
<keyword evidence="4 5" id="KW-0472">Membrane</keyword>
<keyword evidence="3 5" id="KW-1133">Transmembrane helix</keyword>
<comment type="subcellular location">
    <subcellularLocation>
        <location evidence="1">Membrane</location>
        <topology evidence="1">Multi-pass membrane protein</topology>
    </subcellularLocation>
</comment>
<dbReference type="Pfam" id="PF07690">
    <property type="entry name" value="MFS_1"/>
    <property type="match status" value="1"/>
</dbReference>
<dbReference type="OMA" id="STICWTG"/>
<dbReference type="Ensembl" id="ENSCPRT00005020832.1">
    <property type="protein sequence ID" value="ENSCPRP00005017807.1"/>
    <property type="gene ID" value="ENSCPRG00005012399.1"/>
</dbReference>
<dbReference type="Gene3D" id="1.20.1250.20">
    <property type="entry name" value="MFS general substrate transporter like domains"/>
    <property type="match status" value="1"/>
</dbReference>
<dbReference type="PROSITE" id="PS50850">
    <property type="entry name" value="MFS"/>
    <property type="match status" value="1"/>
</dbReference>
<dbReference type="GeneTree" id="ENSGT01030000234625"/>
<feature type="transmembrane region" description="Helical" evidence="5">
    <location>
        <begin position="288"/>
        <end position="312"/>
    </location>
</feature>
<evidence type="ECO:0000313" key="7">
    <source>
        <dbReference type="Ensembl" id="ENSCPRP00005017807.1"/>
    </source>
</evidence>
<feature type="transmembrane region" description="Helical" evidence="5">
    <location>
        <begin position="129"/>
        <end position="152"/>
    </location>
</feature>
<evidence type="ECO:0000256" key="2">
    <source>
        <dbReference type="ARBA" id="ARBA00022692"/>
    </source>
</evidence>
<evidence type="ECO:0000256" key="3">
    <source>
        <dbReference type="ARBA" id="ARBA00022989"/>
    </source>
</evidence>
<keyword evidence="2 5" id="KW-0812">Transmembrane</keyword>
<dbReference type="InterPro" id="IPR011701">
    <property type="entry name" value="MFS"/>
</dbReference>
<name>A0A7M4F0Z8_CROPO</name>
<feature type="transmembrane region" description="Helical" evidence="5">
    <location>
        <begin position="348"/>
        <end position="367"/>
    </location>
</feature>
<evidence type="ECO:0000259" key="6">
    <source>
        <dbReference type="PROSITE" id="PS50850"/>
    </source>
</evidence>
<feature type="transmembrane region" description="Helical" evidence="5">
    <location>
        <begin position="173"/>
        <end position="193"/>
    </location>
</feature>
<evidence type="ECO:0000256" key="5">
    <source>
        <dbReference type="SAM" id="Phobius"/>
    </source>
</evidence>
<feature type="transmembrane region" description="Helical" evidence="5">
    <location>
        <begin position="324"/>
        <end position="342"/>
    </location>
</feature>
<accession>A0A7M4F0Z8</accession>
<feature type="transmembrane region" description="Helical" evidence="5">
    <location>
        <begin position="35"/>
        <end position="55"/>
    </location>
</feature>
<evidence type="ECO:0000256" key="4">
    <source>
        <dbReference type="ARBA" id="ARBA00023136"/>
    </source>
</evidence>
<evidence type="ECO:0000256" key="1">
    <source>
        <dbReference type="ARBA" id="ARBA00004141"/>
    </source>
</evidence>
<dbReference type="InterPro" id="IPR049680">
    <property type="entry name" value="FLVCR1-2_SLC49-like"/>
</dbReference>
<dbReference type="CDD" id="cd17399">
    <property type="entry name" value="MFS_MFSD7"/>
    <property type="match status" value="1"/>
</dbReference>
<feature type="transmembrane region" description="Helical" evidence="5">
    <location>
        <begin position="75"/>
        <end position="95"/>
    </location>
</feature>
<evidence type="ECO:0000313" key="8">
    <source>
        <dbReference type="Proteomes" id="UP000594220"/>
    </source>
</evidence>
<dbReference type="SUPFAM" id="SSF103473">
    <property type="entry name" value="MFS general substrate transporter"/>
    <property type="match status" value="1"/>
</dbReference>
<dbReference type="InterPro" id="IPR036259">
    <property type="entry name" value="MFS_trans_sf"/>
</dbReference>
<dbReference type="PANTHER" id="PTHR10924">
    <property type="entry name" value="MAJOR FACILITATOR SUPERFAMILY PROTEIN-RELATED"/>
    <property type="match status" value="1"/>
</dbReference>
<dbReference type="Proteomes" id="UP000594220">
    <property type="component" value="Unplaced"/>
</dbReference>
<dbReference type="PANTHER" id="PTHR10924:SF6">
    <property type="entry name" value="SOLUTE CARRIER FAMILY 49 MEMBER A3"/>
    <property type="match status" value="1"/>
</dbReference>
<sequence>MAEEETAGESEALLPTPAQPGLEKLRHFRTYKRRWFLLGVVCLLNCSNATLWLTFAPVADQAAVYFNVSLDTINWLSVLYLLISIPFGLVATWLLDTAGLKCTIILSAWLNMIGCVIRAFSIMNYPRNGIIGSFFLFAGQSLCALAQPLIIFSPTKLAALWFPDHQRAIANTISSMSNPLGMLIANLVSPALVSEGKDIPIMLGIYAIPAVVACILAVVGIHDKVPPTPPSASATNSTSQPFFTGLKMLMKNKPYIILAICFGAGIGIFTCFSALLEQILCVKGYSNFFAGLNGALFIVFGLLGAFLLGLYVDRSRRFIETTKICFGLAALASIVFAVMTNFRNQTILLALSCSLFGFFGFSVYPVAMELAVECSFPVGEGTSSGLIFVSGQIQGVIMMKLMQALTVQIPKDPFSTCAGDEGGTVDWIKKAASYVSTVLLNTLLNREVKTPSELERQYYPDSTLGMAGILSAIACFYVIFFHTDYRRLHAEAFNGSSVNKIEDKEVIAPEV</sequence>
<protein>
    <submittedName>
        <fullName evidence="7">Solute carrier family 49 member 3</fullName>
    </submittedName>
</protein>
<reference evidence="7" key="2">
    <citation type="submission" date="2025-09" db="UniProtKB">
        <authorList>
            <consortium name="Ensembl"/>
        </authorList>
    </citation>
    <scope>IDENTIFICATION</scope>
</reference>